<sequence length="283" mass="32933">MSKDKLPKVSIIMPVKNCEKFIVKSLESILCQSLENFELLIFNDKSTDDTLNLIHSFKDRRITVYNETKGLINNLNKGLSISKAKFIARMDGDDIMYKDRLLIQFNTMVSIPQIDICGTGYRFIGDDFEPKIKKGYEGRILAPIMKMIVQNFIAHPTVMLRKEFFMTNNLRYIDFKYAEDFRLWFEAAKLGARFYIIGEPLLDYRISSTQTTALFHSEMRAQTIKIQKEAIEFLLGLPQFQNQTPCCTDLFTSLKAYEERGLITFDKIQDTFYQLFYSLIKGS</sequence>
<dbReference type="Pfam" id="PF00535">
    <property type="entry name" value="Glycos_transf_2"/>
    <property type="match status" value="1"/>
</dbReference>
<protein>
    <recommendedName>
        <fullName evidence="1">Glycosyltransferase 2-like domain-containing protein</fullName>
    </recommendedName>
</protein>
<dbReference type="GO" id="GO:0016758">
    <property type="term" value="F:hexosyltransferase activity"/>
    <property type="evidence" value="ECO:0007669"/>
    <property type="project" value="UniProtKB-ARBA"/>
</dbReference>
<keyword evidence="3" id="KW-1185">Reference proteome</keyword>
<dbReference type="OrthoDB" id="9815829at2"/>
<evidence type="ECO:0000313" key="3">
    <source>
        <dbReference type="Proteomes" id="UP000223749"/>
    </source>
</evidence>
<dbReference type="InterPro" id="IPR001173">
    <property type="entry name" value="Glyco_trans_2-like"/>
</dbReference>
<reference evidence="2 3" key="1">
    <citation type="submission" date="2017-10" db="EMBL/GenBank/DDBJ databases">
        <title>Whole genome of Pedobacter ginsengisoli T01R-27 isolated from tomato rhizosphere.</title>
        <authorList>
            <person name="Weon H.-Y."/>
            <person name="Lee S.A."/>
            <person name="Sang M.K."/>
            <person name="Song J."/>
        </authorList>
    </citation>
    <scope>NUCLEOTIDE SEQUENCE [LARGE SCALE GENOMIC DNA]</scope>
    <source>
        <strain evidence="2 3">T01R-27</strain>
    </source>
</reference>
<name>A0A2D1U193_9SPHI</name>
<dbReference type="Gene3D" id="3.90.550.10">
    <property type="entry name" value="Spore Coat Polysaccharide Biosynthesis Protein SpsA, Chain A"/>
    <property type="match status" value="1"/>
</dbReference>
<evidence type="ECO:0000313" key="2">
    <source>
        <dbReference type="EMBL" id="ATP55373.1"/>
    </source>
</evidence>
<dbReference type="AlphaFoldDB" id="A0A2D1U193"/>
<dbReference type="PANTHER" id="PTHR22916">
    <property type="entry name" value="GLYCOSYLTRANSFERASE"/>
    <property type="match status" value="1"/>
</dbReference>
<dbReference type="Proteomes" id="UP000223749">
    <property type="component" value="Chromosome"/>
</dbReference>
<dbReference type="EMBL" id="CP024091">
    <property type="protein sequence ID" value="ATP55373.1"/>
    <property type="molecule type" value="Genomic_DNA"/>
</dbReference>
<dbReference type="SUPFAM" id="SSF53448">
    <property type="entry name" value="Nucleotide-diphospho-sugar transferases"/>
    <property type="match status" value="1"/>
</dbReference>
<gene>
    <name evidence="2" type="ORF">CPT03_02280</name>
</gene>
<dbReference type="InterPro" id="IPR029044">
    <property type="entry name" value="Nucleotide-diphossugar_trans"/>
</dbReference>
<proteinExistence type="predicted"/>
<feature type="domain" description="Glycosyltransferase 2-like" evidence="1">
    <location>
        <begin position="10"/>
        <end position="151"/>
    </location>
</feature>
<dbReference type="KEGG" id="pgs:CPT03_02280"/>
<evidence type="ECO:0000259" key="1">
    <source>
        <dbReference type="Pfam" id="PF00535"/>
    </source>
</evidence>
<dbReference type="RefSeq" id="WP_099437326.1">
    <property type="nucleotide sequence ID" value="NZ_CP024091.1"/>
</dbReference>
<organism evidence="2 3">
    <name type="scientific">Pedobacter ginsengisoli</name>
    <dbReference type="NCBI Taxonomy" id="363852"/>
    <lineage>
        <taxon>Bacteria</taxon>
        <taxon>Pseudomonadati</taxon>
        <taxon>Bacteroidota</taxon>
        <taxon>Sphingobacteriia</taxon>
        <taxon>Sphingobacteriales</taxon>
        <taxon>Sphingobacteriaceae</taxon>
        <taxon>Pedobacter</taxon>
    </lineage>
</organism>
<dbReference type="PANTHER" id="PTHR22916:SF3">
    <property type="entry name" value="UDP-GLCNAC:BETAGAL BETA-1,3-N-ACETYLGLUCOSAMINYLTRANSFERASE-LIKE PROTEIN 1"/>
    <property type="match status" value="1"/>
</dbReference>
<accession>A0A2D1U193</accession>